<dbReference type="InterPro" id="IPR016181">
    <property type="entry name" value="Acyl_CoA_acyltransferase"/>
</dbReference>
<evidence type="ECO:0000313" key="2">
    <source>
        <dbReference type="EMBL" id="OAS82154.1"/>
    </source>
</evidence>
<keyword evidence="3" id="KW-1185">Reference proteome</keyword>
<dbReference type="OrthoDB" id="9795206at2"/>
<dbReference type="Proteomes" id="UP000078534">
    <property type="component" value="Unassembled WGS sequence"/>
</dbReference>
<dbReference type="PANTHER" id="PTHR43415">
    <property type="entry name" value="SPERMIDINE N(1)-ACETYLTRANSFERASE"/>
    <property type="match status" value="1"/>
</dbReference>
<dbReference type="GO" id="GO:0016747">
    <property type="term" value="F:acyltransferase activity, transferring groups other than amino-acyl groups"/>
    <property type="evidence" value="ECO:0007669"/>
    <property type="project" value="InterPro"/>
</dbReference>
<dbReference type="EMBL" id="LWSG01000046">
    <property type="protein sequence ID" value="OAS82154.1"/>
    <property type="molecule type" value="Genomic_DNA"/>
</dbReference>
<sequence>MVELKFFESSDFKLLINWIDSPEFLLQWGGPNFSYPLDEKQLENYLKDANKDHSTALAYSLIDKETGKIIGHISLGDIDRKNKSARVGKVLVGDKKVRGKGIGQLMMTEILKVGFNELKLHRVSLGVFDFNFSAIACYEKVGFIKEGLLRDSRKIGNEYWSLWEMSILENEWSETNRGY</sequence>
<reference evidence="3" key="1">
    <citation type="submission" date="2016-04" db="EMBL/GenBank/DDBJ databases">
        <authorList>
            <person name="Lyu Z."/>
            <person name="Lyu W."/>
        </authorList>
    </citation>
    <scope>NUCLEOTIDE SEQUENCE [LARGE SCALE GENOMIC DNA]</scope>
    <source>
        <strain evidence="3">C44</strain>
    </source>
</reference>
<feature type="domain" description="N-acetyltransferase" evidence="1">
    <location>
        <begin position="2"/>
        <end position="166"/>
    </location>
</feature>
<dbReference type="STRING" id="152268.A6K24_13965"/>
<dbReference type="PROSITE" id="PS51186">
    <property type="entry name" value="GNAT"/>
    <property type="match status" value="1"/>
</dbReference>
<protein>
    <submittedName>
        <fullName evidence="2">Aminoglycoside adenylyltransferase</fullName>
    </submittedName>
</protein>
<dbReference type="RefSeq" id="WP_066340800.1">
    <property type="nucleotide sequence ID" value="NZ_LWSG01000046.1"/>
</dbReference>
<keyword evidence="2" id="KW-0548">Nucleotidyltransferase</keyword>
<comment type="caution">
    <text evidence="2">The sequence shown here is derived from an EMBL/GenBank/DDBJ whole genome shotgun (WGS) entry which is preliminary data.</text>
</comment>
<gene>
    <name evidence="2" type="ORF">A6K24_13965</name>
</gene>
<dbReference type="Pfam" id="PF00583">
    <property type="entry name" value="Acetyltransf_1"/>
    <property type="match status" value="1"/>
</dbReference>
<keyword evidence="2" id="KW-0808">Transferase</keyword>
<dbReference type="PANTHER" id="PTHR43415:SF5">
    <property type="entry name" value="ACETYLTRANSFERASE"/>
    <property type="match status" value="1"/>
</dbReference>
<dbReference type="GO" id="GO:0016779">
    <property type="term" value="F:nucleotidyltransferase activity"/>
    <property type="evidence" value="ECO:0007669"/>
    <property type="project" value="UniProtKB-KW"/>
</dbReference>
<dbReference type="Gene3D" id="3.40.630.30">
    <property type="match status" value="1"/>
</dbReference>
<organism evidence="2 3">
    <name type="scientific">Metabacillus litoralis</name>
    <dbReference type="NCBI Taxonomy" id="152268"/>
    <lineage>
        <taxon>Bacteria</taxon>
        <taxon>Bacillati</taxon>
        <taxon>Bacillota</taxon>
        <taxon>Bacilli</taxon>
        <taxon>Bacillales</taxon>
        <taxon>Bacillaceae</taxon>
        <taxon>Metabacillus</taxon>
    </lineage>
</organism>
<evidence type="ECO:0000259" key="1">
    <source>
        <dbReference type="PROSITE" id="PS51186"/>
    </source>
</evidence>
<dbReference type="InterPro" id="IPR000182">
    <property type="entry name" value="GNAT_dom"/>
</dbReference>
<dbReference type="AlphaFoldDB" id="A0A179SLC2"/>
<evidence type="ECO:0000313" key="3">
    <source>
        <dbReference type="Proteomes" id="UP000078534"/>
    </source>
</evidence>
<name>A0A179SLC2_9BACI</name>
<dbReference type="CDD" id="cd04301">
    <property type="entry name" value="NAT_SF"/>
    <property type="match status" value="1"/>
</dbReference>
<dbReference type="SUPFAM" id="SSF55729">
    <property type="entry name" value="Acyl-CoA N-acyltransferases (Nat)"/>
    <property type="match status" value="1"/>
</dbReference>
<accession>A0A179SLC2</accession>
<proteinExistence type="predicted"/>